<feature type="region of interest" description="Disordered" evidence="1">
    <location>
        <begin position="29"/>
        <end position="54"/>
    </location>
</feature>
<gene>
    <name evidence="2" type="ORF">CAPTEDRAFT_191414</name>
</gene>
<sequence>MALLDLQSRLPRKMTYTNDDKLEFPEIQLVPSDSNNPSTKPGLMKKEPSTPRKGKFGRVAMKVLSDIVVKRETCVIPEKNEDEVDEVEEELKVVPPLKLSQRGPSVSRRSSRHTVANLTSSRKPSIVGKGHKGMNFASLVRLAKYRKLTSGGRSSRCSSSRVSSPITEEEDTLPETPRFCATLSPEAQFAMMKGYEDELLRHLKSQVKSKDMLFRVKTPLNRVSAIQLANLGRDPPETTKSEGHPIRRPSNKTANKIDLNMPMRSRTYDSQSCLLKSKSKLSPRPHTVSETISTIPKEKQLQLSVRFQKAMDILDNLKQSQGLPVISTKNKKTIDNPLATYNTWSQGWCREFQFQYNTAST</sequence>
<evidence type="ECO:0000256" key="1">
    <source>
        <dbReference type="SAM" id="MobiDB-lite"/>
    </source>
</evidence>
<reference evidence="3" key="3">
    <citation type="submission" date="2015-06" db="UniProtKB">
        <authorList>
            <consortium name="EnsemblMetazoa"/>
        </authorList>
    </citation>
    <scope>IDENTIFICATION</scope>
</reference>
<dbReference type="EMBL" id="KB309733">
    <property type="protein sequence ID" value="ELT93455.1"/>
    <property type="molecule type" value="Genomic_DNA"/>
</dbReference>
<reference evidence="4" key="1">
    <citation type="submission" date="2012-12" db="EMBL/GenBank/DDBJ databases">
        <authorList>
            <person name="Hellsten U."/>
            <person name="Grimwood J."/>
            <person name="Chapman J.A."/>
            <person name="Shapiro H."/>
            <person name="Aerts A."/>
            <person name="Otillar R.P."/>
            <person name="Terry A.Y."/>
            <person name="Boore J.L."/>
            <person name="Simakov O."/>
            <person name="Marletaz F."/>
            <person name="Cho S.-J."/>
            <person name="Edsinger-Gonzales E."/>
            <person name="Havlak P."/>
            <person name="Kuo D.-H."/>
            <person name="Larsson T."/>
            <person name="Lv J."/>
            <person name="Arendt D."/>
            <person name="Savage R."/>
            <person name="Osoegawa K."/>
            <person name="de Jong P."/>
            <person name="Lindberg D.R."/>
            <person name="Seaver E.C."/>
            <person name="Weisblat D.A."/>
            <person name="Putnam N.H."/>
            <person name="Grigoriev I.V."/>
            <person name="Rokhsar D.S."/>
        </authorList>
    </citation>
    <scope>NUCLEOTIDE SEQUENCE</scope>
    <source>
        <strain evidence="4">I ESC-2004</strain>
    </source>
</reference>
<feature type="compositionally biased region" description="Basic and acidic residues" evidence="1">
    <location>
        <begin position="234"/>
        <end position="245"/>
    </location>
</feature>
<name>R7TQZ0_CAPTE</name>
<proteinExistence type="predicted"/>
<reference evidence="2 4" key="2">
    <citation type="journal article" date="2013" name="Nature">
        <title>Insights into bilaterian evolution from three spiralian genomes.</title>
        <authorList>
            <person name="Simakov O."/>
            <person name="Marletaz F."/>
            <person name="Cho S.J."/>
            <person name="Edsinger-Gonzales E."/>
            <person name="Havlak P."/>
            <person name="Hellsten U."/>
            <person name="Kuo D.H."/>
            <person name="Larsson T."/>
            <person name="Lv J."/>
            <person name="Arendt D."/>
            <person name="Savage R."/>
            <person name="Osoegawa K."/>
            <person name="de Jong P."/>
            <person name="Grimwood J."/>
            <person name="Chapman J.A."/>
            <person name="Shapiro H."/>
            <person name="Aerts A."/>
            <person name="Otillar R.P."/>
            <person name="Terry A.Y."/>
            <person name="Boore J.L."/>
            <person name="Grigoriev I.V."/>
            <person name="Lindberg D.R."/>
            <person name="Seaver E.C."/>
            <person name="Weisblat D.A."/>
            <person name="Putnam N.H."/>
            <person name="Rokhsar D.S."/>
        </authorList>
    </citation>
    <scope>NUCLEOTIDE SEQUENCE</scope>
    <source>
        <strain evidence="2 4">I ESC-2004</strain>
    </source>
</reference>
<evidence type="ECO:0000313" key="2">
    <source>
        <dbReference type="EMBL" id="ELT93455.1"/>
    </source>
</evidence>
<keyword evidence="4" id="KW-1185">Reference proteome</keyword>
<feature type="compositionally biased region" description="Low complexity" evidence="1">
    <location>
        <begin position="150"/>
        <end position="164"/>
    </location>
</feature>
<evidence type="ECO:0000313" key="4">
    <source>
        <dbReference type="Proteomes" id="UP000014760"/>
    </source>
</evidence>
<evidence type="ECO:0000313" key="3">
    <source>
        <dbReference type="EnsemblMetazoa" id="CapteP191414"/>
    </source>
</evidence>
<feature type="region of interest" description="Disordered" evidence="1">
    <location>
        <begin position="150"/>
        <end position="174"/>
    </location>
</feature>
<feature type="compositionally biased region" description="Polar residues" evidence="1">
    <location>
        <begin position="102"/>
        <end position="123"/>
    </location>
</feature>
<dbReference type="EMBL" id="AMQN01012763">
    <property type="status" value="NOT_ANNOTATED_CDS"/>
    <property type="molecule type" value="Genomic_DNA"/>
</dbReference>
<dbReference type="AlphaFoldDB" id="R7TQZ0"/>
<protein>
    <submittedName>
        <fullName evidence="2 3">Uncharacterized protein</fullName>
    </submittedName>
</protein>
<feature type="region of interest" description="Disordered" evidence="1">
    <location>
        <begin position="100"/>
        <end position="130"/>
    </location>
</feature>
<feature type="region of interest" description="Disordered" evidence="1">
    <location>
        <begin position="232"/>
        <end position="253"/>
    </location>
</feature>
<dbReference type="EnsemblMetazoa" id="CapteT191414">
    <property type="protein sequence ID" value="CapteP191414"/>
    <property type="gene ID" value="CapteG191414"/>
</dbReference>
<dbReference type="Proteomes" id="UP000014760">
    <property type="component" value="Unassembled WGS sequence"/>
</dbReference>
<organism evidence="2">
    <name type="scientific">Capitella teleta</name>
    <name type="common">Polychaete worm</name>
    <dbReference type="NCBI Taxonomy" id="283909"/>
    <lineage>
        <taxon>Eukaryota</taxon>
        <taxon>Metazoa</taxon>
        <taxon>Spiralia</taxon>
        <taxon>Lophotrochozoa</taxon>
        <taxon>Annelida</taxon>
        <taxon>Polychaeta</taxon>
        <taxon>Sedentaria</taxon>
        <taxon>Scolecida</taxon>
        <taxon>Capitellidae</taxon>
        <taxon>Capitella</taxon>
    </lineage>
</organism>
<dbReference type="OrthoDB" id="6076051at2759"/>
<accession>R7TQZ0</accession>
<dbReference type="HOGENOM" id="CLU_767795_0_0_1"/>